<dbReference type="GO" id="GO:0005524">
    <property type="term" value="F:ATP binding"/>
    <property type="evidence" value="ECO:0007669"/>
    <property type="project" value="UniProtKB-KW"/>
</dbReference>
<dbReference type="InterPro" id="IPR003594">
    <property type="entry name" value="HATPase_dom"/>
</dbReference>
<comment type="catalytic activity">
    <reaction evidence="1">
        <text>ATP + protein L-histidine = ADP + protein N-phospho-L-histidine.</text>
        <dbReference type="EC" id="2.7.13.3"/>
    </reaction>
</comment>
<dbReference type="Gene3D" id="3.30.450.40">
    <property type="match status" value="1"/>
</dbReference>
<dbReference type="GO" id="GO:0005886">
    <property type="term" value="C:plasma membrane"/>
    <property type="evidence" value="ECO:0007669"/>
    <property type="project" value="UniProtKB-SubCell"/>
</dbReference>
<dbReference type="InterPro" id="IPR036890">
    <property type="entry name" value="HATPase_C_sf"/>
</dbReference>
<evidence type="ECO:0000256" key="5">
    <source>
        <dbReference type="ARBA" id="ARBA00022553"/>
    </source>
</evidence>
<dbReference type="SUPFAM" id="SSF55874">
    <property type="entry name" value="ATPase domain of HSP90 chaperone/DNA topoisomerase II/histidine kinase"/>
    <property type="match status" value="1"/>
</dbReference>
<feature type="transmembrane region" description="Helical" evidence="14">
    <location>
        <begin position="125"/>
        <end position="142"/>
    </location>
</feature>
<feature type="transmembrane region" description="Helical" evidence="14">
    <location>
        <begin position="6"/>
        <end position="26"/>
    </location>
</feature>
<feature type="transmembrane region" description="Helical" evidence="14">
    <location>
        <begin position="86"/>
        <end position="113"/>
    </location>
</feature>
<comment type="caution">
    <text evidence="16">The sequence shown here is derived from an EMBL/GenBank/DDBJ whole genome shotgun (WGS) entry which is preliminary data.</text>
</comment>
<dbReference type="PATRIC" id="fig|1423790.3.peg.200"/>
<dbReference type="eggNOG" id="COG3275">
    <property type="taxonomic scope" value="Bacteria"/>
</dbReference>
<keyword evidence="12" id="KW-0902">Two-component regulatory system</keyword>
<evidence type="ECO:0000256" key="11">
    <source>
        <dbReference type="ARBA" id="ARBA00022989"/>
    </source>
</evidence>
<dbReference type="SUPFAM" id="SSF55781">
    <property type="entry name" value="GAF domain-like"/>
    <property type="match status" value="1"/>
</dbReference>
<evidence type="ECO:0000256" key="1">
    <source>
        <dbReference type="ARBA" id="ARBA00000085"/>
    </source>
</evidence>
<dbReference type="InterPro" id="IPR011620">
    <property type="entry name" value="Sig_transdc_His_kinase_LytS_TM"/>
</dbReference>
<dbReference type="SMART" id="SM00387">
    <property type="entry name" value="HATPase_c"/>
    <property type="match status" value="1"/>
</dbReference>
<evidence type="ECO:0000256" key="3">
    <source>
        <dbReference type="ARBA" id="ARBA00012438"/>
    </source>
</evidence>
<dbReference type="GO" id="GO:0071555">
    <property type="term" value="P:cell wall organization"/>
    <property type="evidence" value="ECO:0007669"/>
    <property type="project" value="InterPro"/>
</dbReference>
<evidence type="ECO:0000259" key="15">
    <source>
        <dbReference type="SMART" id="SM00387"/>
    </source>
</evidence>
<feature type="domain" description="Histidine kinase/HSP90-like ATPase" evidence="15">
    <location>
        <begin position="469"/>
        <end position="578"/>
    </location>
</feature>
<dbReference type="Proteomes" id="UP000009311">
    <property type="component" value="Unassembled WGS sequence"/>
</dbReference>
<dbReference type="Pfam" id="PF02518">
    <property type="entry name" value="HATPase_c"/>
    <property type="match status" value="1"/>
</dbReference>
<keyword evidence="6 16" id="KW-0808">Transferase</keyword>
<dbReference type="InterPro" id="IPR010559">
    <property type="entry name" value="Sig_transdc_His_kin_internal"/>
</dbReference>
<keyword evidence="8" id="KW-0547">Nucleotide-binding</keyword>
<dbReference type="Pfam" id="PF06580">
    <property type="entry name" value="His_kinase"/>
    <property type="match status" value="1"/>
</dbReference>
<dbReference type="Gene3D" id="3.30.565.10">
    <property type="entry name" value="Histidine kinase-like ATPase, C-terminal domain"/>
    <property type="match status" value="1"/>
</dbReference>
<evidence type="ECO:0000256" key="2">
    <source>
        <dbReference type="ARBA" id="ARBA00004651"/>
    </source>
</evidence>
<keyword evidence="7 14" id="KW-0812">Transmembrane</keyword>
<comment type="subcellular location">
    <subcellularLocation>
        <location evidence="2">Cell membrane</location>
        <topology evidence="2">Multi-pass membrane protein</topology>
    </subcellularLocation>
</comment>
<dbReference type="AlphaFoldDB" id="I7LBJ2"/>
<evidence type="ECO:0000256" key="14">
    <source>
        <dbReference type="SAM" id="Phobius"/>
    </source>
</evidence>
<dbReference type="PANTHER" id="PTHR34220">
    <property type="entry name" value="SENSOR HISTIDINE KINASE YPDA"/>
    <property type="match status" value="1"/>
</dbReference>
<name>I7LBJ2_9LACO</name>
<keyword evidence="10" id="KW-0067">ATP-binding</keyword>
<proteinExistence type="predicted"/>
<evidence type="ECO:0000313" key="16">
    <source>
        <dbReference type="EMBL" id="CCI85636.1"/>
    </source>
</evidence>
<reference evidence="16 17" key="1">
    <citation type="submission" date="2012-06" db="EMBL/GenBank/DDBJ databases">
        <title>Draft Genome Sequence of Lactobacillus pasteurii CRBIP 24.76T.</title>
        <authorList>
            <person name="Cousin S."/>
            <person name="Bouchier C."/>
            <person name="Loux V."/>
            <person name="Ma L."/>
            <person name="Creno S."/>
            <person name="Bizet C."/>
            <person name="Clermont D."/>
        </authorList>
    </citation>
    <scope>NUCLEOTIDE SEQUENCE [LARGE SCALE GENOMIC DNA]</scope>
    <source>
        <strain evidence="17">CRBIP 24.76T</strain>
    </source>
</reference>
<evidence type="ECO:0000256" key="12">
    <source>
        <dbReference type="ARBA" id="ARBA00023012"/>
    </source>
</evidence>
<dbReference type="Pfam" id="PF07694">
    <property type="entry name" value="5TM-5TMR_LYT"/>
    <property type="match status" value="1"/>
</dbReference>
<sequence length="581" mass="64340">MINLLMLFMLLLERLGLIMVLAFLLVNDRFFRQLIQERSKREKVILILIFALFVVIANLTGIEISGNEKLIERPVLPMLSHTDSLANTRTLVITAASLVGGPFVGTCVGLIGGVHRYIQGNFSDAFYILGCALVGLIIGKVADRIKGSQLFPSNKEIALLGIFAELIQMTFIGFFNNWNLVRLIIVPMVLLNSIGVTLFMSILKTYLSNERQLKAVQTKDVLDLTNATLPYLRQGLSLKSAQKVCEIIMSHTNFDAVGLTDTVNVLAHVGVASDHHIAGQAVITDLSKQVIASGQKQLAYTKEQIACPNHACQLQSAIVVPLKINEKTIGTLKMYLTDPSKLTQLEGNLAEGLAQIFSGQLAIGIAEEQTKLANNAEIRALQAQINPHFFFNTINTISALMRFDVDKARQALLELSNFFRTSLKGGQEKEVSLEQEKSHVDSFMSIENLRFPGRYQLTYQIDVPLSVKLPPFCLQVMVENAIKHAFKDRKHDNWIKVEVKKLADEEMFLVKVSDNGSGIKQEVLERIGREVITESSGTGSALVNLNQRLINLYGSQSQLNFTTSETGTSVETKIPIKGVIE</sequence>
<keyword evidence="17" id="KW-1185">Reference proteome</keyword>
<evidence type="ECO:0000313" key="17">
    <source>
        <dbReference type="Proteomes" id="UP000009311"/>
    </source>
</evidence>
<evidence type="ECO:0000256" key="7">
    <source>
        <dbReference type="ARBA" id="ARBA00022692"/>
    </source>
</evidence>
<protein>
    <recommendedName>
        <fullName evidence="3">histidine kinase</fullName>
        <ecNumber evidence="3">2.7.13.3</ecNumber>
    </recommendedName>
</protein>
<feature type="transmembrane region" description="Helical" evidence="14">
    <location>
        <begin position="46"/>
        <end position="66"/>
    </location>
</feature>
<feature type="transmembrane region" description="Helical" evidence="14">
    <location>
        <begin position="157"/>
        <end position="176"/>
    </location>
</feature>
<dbReference type="EC" id="2.7.13.3" evidence="3"/>
<keyword evidence="4" id="KW-1003">Cell membrane</keyword>
<keyword evidence="5" id="KW-0597">Phosphoprotein</keyword>
<dbReference type="GO" id="GO:0000155">
    <property type="term" value="F:phosphorelay sensor kinase activity"/>
    <property type="evidence" value="ECO:0007669"/>
    <property type="project" value="InterPro"/>
</dbReference>
<evidence type="ECO:0000256" key="6">
    <source>
        <dbReference type="ARBA" id="ARBA00022679"/>
    </source>
</evidence>
<evidence type="ECO:0000256" key="8">
    <source>
        <dbReference type="ARBA" id="ARBA00022741"/>
    </source>
</evidence>
<evidence type="ECO:0000256" key="10">
    <source>
        <dbReference type="ARBA" id="ARBA00022840"/>
    </source>
</evidence>
<keyword evidence="9" id="KW-0418">Kinase</keyword>
<feature type="transmembrane region" description="Helical" evidence="14">
    <location>
        <begin position="183"/>
        <end position="203"/>
    </location>
</feature>
<dbReference type="EMBL" id="CAKD01000023">
    <property type="protein sequence ID" value="CCI85636.1"/>
    <property type="molecule type" value="Genomic_DNA"/>
</dbReference>
<dbReference type="PANTHER" id="PTHR34220:SF7">
    <property type="entry name" value="SENSOR HISTIDINE KINASE YPDA"/>
    <property type="match status" value="1"/>
</dbReference>
<organism evidence="16 17">
    <name type="scientific">Lactobacillus pasteurii DSM 23907 = CRBIP 24.76</name>
    <dbReference type="NCBI Taxonomy" id="1423790"/>
    <lineage>
        <taxon>Bacteria</taxon>
        <taxon>Bacillati</taxon>
        <taxon>Bacillota</taxon>
        <taxon>Bacilli</taxon>
        <taxon>Lactobacillales</taxon>
        <taxon>Lactobacillaceae</taxon>
        <taxon>Lactobacillus</taxon>
    </lineage>
</organism>
<evidence type="ECO:0000256" key="9">
    <source>
        <dbReference type="ARBA" id="ARBA00022777"/>
    </source>
</evidence>
<keyword evidence="11 14" id="KW-1133">Transmembrane helix</keyword>
<keyword evidence="13 14" id="KW-0472">Membrane</keyword>
<evidence type="ECO:0000256" key="4">
    <source>
        <dbReference type="ARBA" id="ARBA00022475"/>
    </source>
</evidence>
<accession>I7LBJ2</accession>
<gene>
    <name evidence="16" type="ORF">BN53_06000</name>
</gene>
<dbReference type="InterPro" id="IPR029016">
    <property type="entry name" value="GAF-like_dom_sf"/>
</dbReference>
<evidence type="ECO:0000256" key="13">
    <source>
        <dbReference type="ARBA" id="ARBA00023136"/>
    </source>
</evidence>
<dbReference type="InterPro" id="IPR050640">
    <property type="entry name" value="Bact_2-comp_sensor_kinase"/>
</dbReference>
<dbReference type="STRING" id="1423790.BN53_06000"/>